<feature type="transmembrane region" description="Helical" evidence="10">
    <location>
        <begin position="504"/>
        <end position="528"/>
    </location>
</feature>
<evidence type="ECO:0000256" key="8">
    <source>
        <dbReference type="ARBA" id="ARBA00023136"/>
    </source>
</evidence>
<dbReference type="Gene3D" id="1.20.1740.10">
    <property type="entry name" value="Amino acid/polyamine transporter I"/>
    <property type="match status" value="1"/>
</dbReference>
<feature type="transmembrane region" description="Helical" evidence="10">
    <location>
        <begin position="186"/>
        <end position="207"/>
    </location>
</feature>
<keyword evidence="6" id="KW-0029">Amino-acid transport</keyword>
<feature type="transmembrane region" description="Helical" evidence="10">
    <location>
        <begin position="462"/>
        <end position="484"/>
    </location>
</feature>
<dbReference type="EMBL" id="BTGD01000003">
    <property type="protein sequence ID" value="GMM54844.1"/>
    <property type="molecule type" value="Genomic_DNA"/>
</dbReference>
<gene>
    <name evidence="12" type="ORF">DAKH74_014600</name>
</gene>
<dbReference type="FunFam" id="1.20.1740.10:FF:000017">
    <property type="entry name" value="Amino acid permease"/>
    <property type="match status" value="1"/>
</dbReference>
<dbReference type="Proteomes" id="UP001377567">
    <property type="component" value="Unassembled WGS sequence"/>
</dbReference>
<dbReference type="InterPro" id="IPR004841">
    <property type="entry name" value="AA-permease/SLC12A_dom"/>
</dbReference>
<evidence type="ECO:0000259" key="11">
    <source>
        <dbReference type="Pfam" id="PF00324"/>
    </source>
</evidence>
<comment type="similarity">
    <text evidence="2">Belongs to the amino acid-polyamine-organocation (APC) superfamily. YAT (TC 2.A.3.10) family.</text>
</comment>
<evidence type="ECO:0000256" key="4">
    <source>
        <dbReference type="ARBA" id="ARBA00022475"/>
    </source>
</evidence>
<dbReference type="PANTHER" id="PTHR43341">
    <property type="entry name" value="AMINO ACID PERMEASE"/>
    <property type="match status" value="1"/>
</dbReference>
<dbReference type="NCBIfam" id="TIGR00913">
    <property type="entry name" value="2A0310"/>
    <property type="match status" value="1"/>
</dbReference>
<keyword evidence="8 10" id="KW-0472">Membrane</keyword>
<dbReference type="InterPro" id="IPR004762">
    <property type="entry name" value="Amino_acid_permease_fungi"/>
</dbReference>
<feature type="transmembrane region" description="Helical" evidence="10">
    <location>
        <begin position="135"/>
        <end position="165"/>
    </location>
</feature>
<feature type="transmembrane region" description="Helical" evidence="10">
    <location>
        <begin position="540"/>
        <end position="560"/>
    </location>
</feature>
<evidence type="ECO:0000256" key="7">
    <source>
        <dbReference type="ARBA" id="ARBA00022989"/>
    </source>
</evidence>
<dbReference type="PANTHER" id="PTHR43341:SF1">
    <property type="entry name" value="GENERAL AMINO-ACID PERMEASE GAP1"/>
    <property type="match status" value="1"/>
</dbReference>
<keyword evidence="3" id="KW-0813">Transport</keyword>
<keyword evidence="7 10" id="KW-1133">Transmembrane helix</keyword>
<dbReference type="InterPro" id="IPR004840">
    <property type="entry name" value="Amino_acid_permease_CS"/>
</dbReference>
<feature type="domain" description="Amino acid permease/ SLC12A" evidence="11">
    <location>
        <begin position="104"/>
        <end position="565"/>
    </location>
</feature>
<comment type="subcellular location">
    <subcellularLocation>
        <location evidence="1">Cell membrane</location>
        <topology evidence="1">Multi-pass membrane protein</topology>
    </subcellularLocation>
</comment>
<protein>
    <submittedName>
        <fullName evidence="12">Amino acid permease</fullName>
    </submittedName>
</protein>
<accession>A0AAV5RWC7</accession>
<evidence type="ECO:0000256" key="5">
    <source>
        <dbReference type="ARBA" id="ARBA00022692"/>
    </source>
</evidence>
<evidence type="ECO:0000256" key="2">
    <source>
        <dbReference type="ARBA" id="ARBA00006983"/>
    </source>
</evidence>
<evidence type="ECO:0000256" key="3">
    <source>
        <dbReference type="ARBA" id="ARBA00022448"/>
    </source>
</evidence>
<name>A0AAV5RWC7_MAUHU</name>
<keyword evidence="5 10" id="KW-0812">Transmembrane</keyword>
<evidence type="ECO:0000313" key="13">
    <source>
        <dbReference type="Proteomes" id="UP001377567"/>
    </source>
</evidence>
<proteinExistence type="inferred from homology"/>
<dbReference type="PROSITE" id="PS00218">
    <property type="entry name" value="AMINO_ACID_PERMEASE_1"/>
    <property type="match status" value="1"/>
</dbReference>
<evidence type="ECO:0000256" key="1">
    <source>
        <dbReference type="ARBA" id="ARBA00004651"/>
    </source>
</evidence>
<evidence type="ECO:0000256" key="10">
    <source>
        <dbReference type="SAM" id="Phobius"/>
    </source>
</evidence>
<evidence type="ECO:0000313" key="12">
    <source>
        <dbReference type="EMBL" id="GMM54844.1"/>
    </source>
</evidence>
<comment type="caution">
    <text evidence="12">The sequence shown here is derived from an EMBL/GenBank/DDBJ whole genome shotgun (WGS) entry which is preliminary data.</text>
</comment>
<dbReference type="GO" id="GO:0015171">
    <property type="term" value="F:amino acid transmembrane transporter activity"/>
    <property type="evidence" value="ECO:0007669"/>
    <property type="project" value="UniProtKB-ARBA"/>
</dbReference>
<keyword evidence="13" id="KW-1185">Reference proteome</keyword>
<dbReference type="AlphaFoldDB" id="A0AAV5RWC7"/>
<feature type="compositionally biased region" description="Basic and acidic residues" evidence="9">
    <location>
        <begin position="14"/>
        <end position="30"/>
    </location>
</feature>
<sequence>MEYSTGSGSGDVSVHQDNKDTKEKGNIITDVEQKDTYSIDIETNIETENQSAEANTGSQSKWRDFVDSFKPMPEIEVDPNWTEEQKIAYRTSKAPLKKELKGRHLTFLAIGGAIGTGLFIGSGKALRTGGAAGLVIGWGIMGTMIYSMVMALGELAVVFPVSGSFNTYATRFIDESFGFATNMNYMLQNLVVLPLEIVGASLTVNYWGTARKYNDGFVALFWVVIVIINFFGVRGYAEAEFVFSVIKVITVVGFIILGIVLICGGGPVGGYIGGHYWHDPGAFVGETIGQQFKGVCSVFVTAAFSFSGSELIGLASAESAEPRKSVPAAAKQVFWRITLFYLISLTLIGCLIPYTDHRLIGSSSDDATASPFVIAIVSHGIKGLPSVVNVVILIAVLSVGNSAIYMCSRTLTSLSQQGSLPKIFGYIDRKGRPLFGIIFVSLFGLIAFVADSDQEGAVFNWLMALSGLSSLFTWGGICISHIQFRRALYAQGRNTDELSFSSPLGIYGSIWGFFIIFLVFIAQFYVAVAPINAKPNASDFFQAYLSFPIVMAFYIGHKIWKKNWKIYKDPKTLDIDTGRRESDLELLKQELAEERAILAAKPWYKRVYHFWC</sequence>
<dbReference type="Pfam" id="PF00324">
    <property type="entry name" value="AA_permease"/>
    <property type="match status" value="1"/>
</dbReference>
<feature type="region of interest" description="Disordered" evidence="9">
    <location>
        <begin position="1"/>
        <end position="30"/>
    </location>
</feature>
<dbReference type="PIRSF" id="PIRSF006060">
    <property type="entry name" value="AA_transporter"/>
    <property type="match status" value="1"/>
</dbReference>
<dbReference type="InterPro" id="IPR050524">
    <property type="entry name" value="APC_YAT"/>
</dbReference>
<keyword evidence="4" id="KW-1003">Cell membrane</keyword>
<evidence type="ECO:0000256" key="9">
    <source>
        <dbReference type="SAM" id="MobiDB-lite"/>
    </source>
</evidence>
<feature type="transmembrane region" description="Helical" evidence="10">
    <location>
        <begin position="219"/>
        <end position="237"/>
    </location>
</feature>
<evidence type="ECO:0000256" key="6">
    <source>
        <dbReference type="ARBA" id="ARBA00022970"/>
    </source>
</evidence>
<dbReference type="GO" id="GO:0005886">
    <property type="term" value="C:plasma membrane"/>
    <property type="evidence" value="ECO:0007669"/>
    <property type="project" value="UniProtKB-SubCell"/>
</dbReference>
<reference evidence="12 13" key="1">
    <citation type="journal article" date="2023" name="Elife">
        <title>Identification of key yeast species and microbe-microbe interactions impacting larval growth of Drosophila in the wild.</title>
        <authorList>
            <person name="Mure A."/>
            <person name="Sugiura Y."/>
            <person name="Maeda R."/>
            <person name="Honda K."/>
            <person name="Sakurai N."/>
            <person name="Takahashi Y."/>
            <person name="Watada M."/>
            <person name="Katoh T."/>
            <person name="Gotoh A."/>
            <person name="Gotoh Y."/>
            <person name="Taniguchi I."/>
            <person name="Nakamura K."/>
            <person name="Hayashi T."/>
            <person name="Katayama T."/>
            <person name="Uemura T."/>
            <person name="Hattori Y."/>
        </authorList>
    </citation>
    <scope>NUCLEOTIDE SEQUENCE [LARGE SCALE GENOMIC DNA]</scope>
    <source>
        <strain evidence="12 13">KH-74</strain>
    </source>
</reference>
<feature type="transmembrane region" description="Helical" evidence="10">
    <location>
        <begin position="433"/>
        <end position="450"/>
    </location>
</feature>
<feature type="transmembrane region" description="Helical" evidence="10">
    <location>
        <begin position="105"/>
        <end position="123"/>
    </location>
</feature>
<feature type="transmembrane region" description="Helical" evidence="10">
    <location>
        <begin position="333"/>
        <end position="354"/>
    </location>
</feature>
<feature type="transmembrane region" description="Helical" evidence="10">
    <location>
        <begin position="249"/>
        <end position="272"/>
    </location>
</feature>
<organism evidence="12 13">
    <name type="scientific">Maudiozyma humilis</name>
    <name type="common">Sour dough yeast</name>
    <name type="synonym">Kazachstania humilis</name>
    <dbReference type="NCBI Taxonomy" id="51915"/>
    <lineage>
        <taxon>Eukaryota</taxon>
        <taxon>Fungi</taxon>
        <taxon>Dikarya</taxon>
        <taxon>Ascomycota</taxon>
        <taxon>Saccharomycotina</taxon>
        <taxon>Saccharomycetes</taxon>
        <taxon>Saccharomycetales</taxon>
        <taxon>Saccharomycetaceae</taxon>
        <taxon>Maudiozyma</taxon>
    </lineage>
</organism>